<keyword evidence="3" id="KW-0418">Kinase</keyword>
<dbReference type="InParanoid" id="A0A1X2HG89"/>
<dbReference type="GO" id="GO:0005524">
    <property type="term" value="F:ATP binding"/>
    <property type="evidence" value="ECO:0007669"/>
    <property type="project" value="InterPro"/>
</dbReference>
<evidence type="ECO:0000256" key="1">
    <source>
        <dbReference type="SAM" id="MobiDB-lite"/>
    </source>
</evidence>
<evidence type="ECO:0000313" key="3">
    <source>
        <dbReference type="EMBL" id="ORY97985.1"/>
    </source>
</evidence>
<comment type="caution">
    <text evidence="3">The sequence shown here is derived from an EMBL/GenBank/DDBJ whole genome shotgun (WGS) entry which is preliminary data.</text>
</comment>
<feature type="domain" description="Protein kinase" evidence="2">
    <location>
        <begin position="141"/>
        <end position="409"/>
    </location>
</feature>
<dbReference type="Proteomes" id="UP000242180">
    <property type="component" value="Unassembled WGS sequence"/>
</dbReference>
<dbReference type="GO" id="GO:0004674">
    <property type="term" value="F:protein serine/threonine kinase activity"/>
    <property type="evidence" value="ECO:0007669"/>
    <property type="project" value="TreeGrafter"/>
</dbReference>
<reference evidence="3 4" key="1">
    <citation type="submission" date="2016-07" db="EMBL/GenBank/DDBJ databases">
        <title>Pervasive Adenine N6-methylation of Active Genes in Fungi.</title>
        <authorList>
            <consortium name="DOE Joint Genome Institute"/>
            <person name="Mondo S.J."/>
            <person name="Dannebaum R.O."/>
            <person name="Kuo R.C."/>
            <person name="Labutti K."/>
            <person name="Haridas S."/>
            <person name="Kuo A."/>
            <person name="Salamov A."/>
            <person name="Ahrendt S.R."/>
            <person name="Lipzen A."/>
            <person name="Sullivan W."/>
            <person name="Andreopoulos W.B."/>
            <person name="Clum A."/>
            <person name="Lindquist E."/>
            <person name="Daum C."/>
            <person name="Ramamoorthy G.K."/>
            <person name="Gryganskyi A."/>
            <person name="Culley D."/>
            <person name="Magnuson J.K."/>
            <person name="James T.Y."/>
            <person name="O'Malley M.A."/>
            <person name="Stajich J.E."/>
            <person name="Spatafora J.W."/>
            <person name="Visel A."/>
            <person name="Grigoriev I.V."/>
        </authorList>
    </citation>
    <scope>NUCLEOTIDE SEQUENCE [LARGE SCALE GENOMIC DNA]</scope>
    <source>
        <strain evidence="3 4">NRRL 2496</strain>
    </source>
</reference>
<dbReference type="PROSITE" id="PS50011">
    <property type="entry name" value="PROTEIN_KINASE_DOM"/>
    <property type="match status" value="1"/>
</dbReference>
<dbReference type="EMBL" id="MCGN01000004">
    <property type="protein sequence ID" value="ORY97985.1"/>
    <property type="molecule type" value="Genomic_DNA"/>
</dbReference>
<gene>
    <name evidence="3" type="ORF">BCR43DRAFT_490684</name>
</gene>
<dbReference type="InterPro" id="IPR001245">
    <property type="entry name" value="Ser-Thr/Tyr_kinase_cat_dom"/>
</dbReference>
<dbReference type="InterPro" id="IPR011009">
    <property type="entry name" value="Kinase-like_dom_sf"/>
</dbReference>
<dbReference type="AlphaFoldDB" id="A0A1X2HG89"/>
<feature type="region of interest" description="Disordered" evidence="1">
    <location>
        <begin position="421"/>
        <end position="459"/>
    </location>
</feature>
<dbReference type="InterPro" id="IPR051681">
    <property type="entry name" value="Ser/Thr_Kinases-Pseudokinases"/>
</dbReference>
<name>A0A1X2HG89_SYNRA</name>
<evidence type="ECO:0000259" key="2">
    <source>
        <dbReference type="PROSITE" id="PS50011"/>
    </source>
</evidence>
<organism evidence="3 4">
    <name type="scientific">Syncephalastrum racemosum</name>
    <name type="common">Filamentous fungus</name>
    <dbReference type="NCBI Taxonomy" id="13706"/>
    <lineage>
        <taxon>Eukaryota</taxon>
        <taxon>Fungi</taxon>
        <taxon>Fungi incertae sedis</taxon>
        <taxon>Mucoromycota</taxon>
        <taxon>Mucoromycotina</taxon>
        <taxon>Mucoromycetes</taxon>
        <taxon>Mucorales</taxon>
        <taxon>Syncephalastraceae</taxon>
        <taxon>Syncephalastrum</taxon>
    </lineage>
</organism>
<evidence type="ECO:0000313" key="4">
    <source>
        <dbReference type="Proteomes" id="UP000242180"/>
    </source>
</evidence>
<dbReference type="Pfam" id="PF07714">
    <property type="entry name" value="PK_Tyr_Ser-Thr"/>
    <property type="match status" value="1"/>
</dbReference>
<sequence>MDLGYRNRNDPAHQLQQDIVKSELVHQTTLAIHHLVRLYPEHFDVHFLPKQQTSVPIQDALAQLYSETVSLYRARNVVFDTHWHWNIAWRQALSYESLAELAGGNATTVINSFHPKSRKALQAIFKHDLARYMRWYPWRWFSDLVLVGAGGFSAVYAADVTLLYDVTETLPPSIGSRRRPVAIKVVDEKILNEIVVQSRAFLALLFHGITVCESTGDLLMIATLAQDGNLENRIKAAQHHGLNMPMVADIVTRLAFNLASLHDEIGMCHRNIHPGNVLCADDDYFLIDFRFSTAANEAAKVTKSAMAHYGRLPYIAPEVRKGSFSEKSDVYALGVIMWQLVSGITFPSPEIILADPAVYRIEWIPGVPRWYLELAMACLEPRPENRPDAEEIGLIARKFAVSPQSHDMLVHHDDWTAYASRRRDEERSHRQRVSPSSPSRTPLDANSLLRVRSPSGTEDDEIMTASRVYALRSLPSLENLINMPFHHRPFDAAVLSDDYS</sequence>
<accession>A0A1X2HG89</accession>
<proteinExistence type="predicted"/>
<keyword evidence="3" id="KW-0808">Transferase</keyword>
<keyword evidence="4" id="KW-1185">Reference proteome</keyword>
<dbReference type="OrthoDB" id="544350at2759"/>
<protein>
    <submittedName>
        <fullName evidence="3">Kinase-like domain-containing protein</fullName>
    </submittedName>
</protein>
<dbReference type="STRING" id="13706.A0A1X2HG89"/>
<dbReference type="InterPro" id="IPR000719">
    <property type="entry name" value="Prot_kinase_dom"/>
</dbReference>
<dbReference type="OMA" id="IGMCHRN"/>
<dbReference type="Gene3D" id="1.10.510.10">
    <property type="entry name" value="Transferase(Phosphotransferase) domain 1"/>
    <property type="match status" value="1"/>
</dbReference>
<dbReference type="SUPFAM" id="SSF56112">
    <property type="entry name" value="Protein kinase-like (PK-like)"/>
    <property type="match status" value="1"/>
</dbReference>
<dbReference type="PANTHER" id="PTHR44329">
    <property type="entry name" value="SERINE/THREONINE-PROTEIN KINASE TNNI3K-RELATED"/>
    <property type="match status" value="1"/>
</dbReference>